<organism evidence="2 3">
    <name type="scientific">Triplophysa rosa</name>
    <name type="common">Cave loach</name>
    <dbReference type="NCBI Taxonomy" id="992332"/>
    <lineage>
        <taxon>Eukaryota</taxon>
        <taxon>Metazoa</taxon>
        <taxon>Chordata</taxon>
        <taxon>Craniata</taxon>
        <taxon>Vertebrata</taxon>
        <taxon>Euteleostomi</taxon>
        <taxon>Actinopterygii</taxon>
        <taxon>Neopterygii</taxon>
        <taxon>Teleostei</taxon>
        <taxon>Ostariophysi</taxon>
        <taxon>Cypriniformes</taxon>
        <taxon>Nemacheilidae</taxon>
        <taxon>Triplophysa</taxon>
    </lineage>
</organism>
<gene>
    <name evidence="2" type="ORF">IRJ41_012135</name>
</gene>
<proteinExistence type="predicted"/>
<sequence>MASSLQQSRSVEETAFTLNSTLSTDISATQFKFNQSNQLCFLFSSLYGSPPVQQPNLNLLKRVRFILRIWPSDLQALLCFLKGCVQIPSLALFALDHLTPFMTYFLFLAQHVHAFLFGQEDEKPLLPLPGMSSFISSDKPNFKITTVREPAPSSSHAPFTSASRWAILNSPFSSVHTPDPEPSGQPPVHENRASVIMKTPDVSKSSVKSC</sequence>
<dbReference type="EMBL" id="JAFHDT010000013">
    <property type="protein sequence ID" value="KAI7801415.1"/>
    <property type="molecule type" value="Genomic_DNA"/>
</dbReference>
<dbReference type="Proteomes" id="UP001059041">
    <property type="component" value="Linkage Group LG13"/>
</dbReference>
<evidence type="ECO:0000313" key="3">
    <source>
        <dbReference type="Proteomes" id="UP001059041"/>
    </source>
</evidence>
<keyword evidence="3" id="KW-1185">Reference proteome</keyword>
<feature type="region of interest" description="Disordered" evidence="1">
    <location>
        <begin position="173"/>
        <end position="210"/>
    </location>
</feature>
<evidence type="ECO:0000313" key="2">
    <source>
        <dbReference type="EMBL" id="KAI7801415.1"/>
    </source>
</evidence>
<evidence type="ECO:0000256" key="1">
    <source>
        <dbReference type="SAM" id="MobiDB-lite"/>
    </source>
</evidence>
<reference evidence="2" key="1">
    <citation type="submission" date="2021-02" db="EMBL/GenBank/DDBJ databases">
        <title>Comparative genomics reveals that relaxation of natural selection precedes convergent phenotypic evolution of cavefish.</title>
        <authorList>
            <person name="Peng Z."/>
        </authorList>
    </citation>
    <scope>NUCLEOTIDE SEQUENCE</scope>
    <source>
        <tissue evidence="2">Muscle</tissue>
    </source>
</reference>
<accession>A0A9W7TM03</accession>
<comment type="caution">
    <text evidence="2">The sequence shown here is derived from an EMBL/GenBank/DDBJ whole genome shotgun (WGS) entry which is preliminary data.</text>
</comment>
<name>A0A9W7TM03_TRIRA</name>
<protein>
    <submittedName>
        <fullName evidence="2">Interferon regulatory factor 2</fullName>
    </submittedName>
</protein>
<dbReference type="AlphaFoldDB" id="A0A9W7TM03"/>